<dbReference type="AlphaFoldDB" id="A0A101MNT8"/>
<evidence type="ECO:0000313" key="1">
    <source>
        <dbReference type="EMBL" id="KUM63959.1"/>
    </source>
</evidence>
<proteinExistence type="predicted"/>
<dbReference type="Proteomes" id="UP000055045">
    <property type="component" value="Unassembled WGS sequence"/>
</dbReference>
<keyword evidence="2" id="KW-1185">Reference proteome</keyword>
<name>A0A101MNT8_PENFR</name>
<reference evidence="1 2" key="1">
    <citation type="submission" date="2015-10" db="EMBL/GenBank/DDBJ databases">
        <title>Genome sequencing of Penicillium freii.</title>
        <authorList>
            <person name="Nguyen H.D."/>
            <person name="Visagie C.M."/>
            <person name="Seifert K.A."/>
        </authorList>
    </citation>
    <scope>NUCLEOTIDE SEQUENCE [LARGE SCALE GENOMIC DNA]</scope>
    <source>
        <strain evidence="1 2">DAOM 242723</strain>
    </source>
</reference>
<evidence type="ECO:0000313" key="2">
    <source>
        <dbReference type="Proteomes" id="UP000055045"/>
    </source>
</evidence>
<organism evidence="1 2">
    <name type="scientific">Penicillium freii</name>
    <dbReference type="NCBI Taxonomy" id="48697"/>
    <lineage>
        <taxon>Eukaryota</taxon>
        <taxon>Fungi</taxon>
        <taxon>Dikarya</taxon>
        <taxon>Ascomycota</taxon>
        <taxon>Pezizomycotina</taxon>
        <taxon>Eurotiomycetes</taxon>
        <taxon>Eurotiomycetidae</taxon>
        <taxon>Eurotiales</taxon>
        <taxon>Aspergillaceae</taxon>
        <taxon>Penicillium</taxon>
    </lineage>
</organism>
<gene>
    <name evidence="1" type="ORF">ACN42_g3164</name>
</gene>
<accession>A0A101MNT8</accession>
<dbReference type="EMBL" id="LLXE01000060">
    <property type="protein sequence ID" value="KUM63959.1"/>
    <property type="molecule type" value="Genomic_DNA"/>
</dbReference>
<protein>
    <submittedName>
        <fullName evidence="1">Uncharacterized protein</fullName>
    </submittedName>
</protein>
<comment type="caution">
    <text evidence="1">The sequence shown here is derived from an EMBL/GenBank/DDBJ whole genome shotgun (WGS) entry which is preliminary data.</text>
</comment>
<sequence length="60" mass="6712">MAPPGIEPGLTQIETTTMCRHTTRPWHLSDVWNELFGKKIGATRNRTGANTDLKHHNVSS</sequence>
<feature type="non-terminal residue" evidence="1">
    <location>
        <position position="60"/>
    </location>
</feature>